<accession>A0A380TGS9</accession>
<feature type="region of interest" description="Disordered" evidence="1">
    <location>
        <begin position="1"/>
        <end position="25"/>
    </location>
</feature>
<dbReference type="EMBL" id="UIDG01000271">
    <property type="protein sequence ID" value="SUS06889.1"/>
    <property type="molecule type" value="Genomic_DNA"/>
</dbReference>
<name>A0A380TGS9_9ZZZZ</name>
<protein>
    <submittedName>
        <fullName evidence="2">Putative Segregation and condensation protein A</fullName>
    </submittedName>
</protein>
<gene>
    <name evidence="2" type="primary">scpA</name>
    <name evidence="2" type="ORF">DF3PB_3420005</name>
</gene>
<dbReference type="AlphaFoldDB" id="A0A380TGS9"/>
<organism evidence="2">
    <name type="scientific">metagenome</name>
    <dbReference type="NCBI Taxonomy" id="256318"/>
    <lineage>
        <taxon>unclassified sequences</taxon>
        <taxon>metagenomes</taxon>
    </lineage>
</organism>
<dbReference type="Pfam" id="PF02616">
    <property type="entry name" value="SMC_ScpA"/>
    <property type="match status" value="1"/>
</dbReference>
<feature type="compositionally biased region" description="Basic and acidic residues" evidence="1">
    <location>
        <begin position="1"/>
        <end position="10"/>
    </location>
</feature>
<evidence type="ECO:0000256" key="1">
    <source>
        <dbReference type="SAM" id="MobiDB-lite"/>
    </source>
</evidence>
<dbReference type="PANTHER" id="PTHR33969:SF2">
    <property type="entry name" value="SEGREGATION AND CONDENSATION PROTEIN A"/>
    <property type="match status" value="1"/>
</dbReference>
<dbReference type="Gene3D" id="6.10.250.2410">
    <property type="match status" value="1"/>
</dbReference>
<reference evidence="2" key="1">
    <citation type="submission" date="2018-07" db="EMBL/GenBank/DDBJ databases">
        <authorList>
            <person name="Quirk P.G."/>
            <person name="Krulwich T.A."/>
        </authorList>
    </citation>
    <scope>NUCLEOTIDE SEQUENCE</scope>
</reference>
<dbReference type="InterPro" id="IPR003768">
    <property type="entry name" value="ScpA"/>
</dbReference>
<sequence>MTASLDRADIGVEGATDRSPPPPAEGADPFIVAIDGYEGPLDLLLALARDQKVDLLQISIQALADQYLGFIRRAQFAEIEFAAEYLVMAAWLAYLKSRLLLPAADPTEAADGEEMAAALQARLAQLDVMQAAAAALRLRPRLGVHFFPRGAATAQEPRPAPGPVRADLSGLIAAYAAVLKARAQRQPLKLEAGDWASIEQAIARIRRSLGDAPGWESLMRYLPAETMALLREGRLAGRSQLAATLSATLELAKEGVLALRQARPFGPIFVKALRPTQEPE</sequence>
<evidence type="ECO:0000313" key="2">
    <source>
        <dbReference type="EMBL" id="SUS06889.1"/>
    </source>
</evidence>
<proteinExistence type="predicted"/>
<dbReference type="PANTHER" id="PTHR33969">
    <property type="entry name" value="SEGREGATION AND CONDENSATION PROTEIN A"/>
    <property type="match status" value="1"/>
</dbReference>